<feature type="transmembrane region" description="Helical" evidence="2">
    <location>
        <begin position="189"/>
        <end position="210"/>
    </location>
</feature>
<dbReference type="Pfam" id="PF01757">
    <property type="entry name" value="Acyl_transf_3"/>
    <property type="match status" value="1"/>
</dbReference>
<dbReference type="InterPro" id="IPR002656">
    <property type="entry name" value="Acyl_transf_3_dom"/>
</dbReference>
<protein>
    <recommendedName>
        <fullName evidence="3">Acyltransferase 3 domain-containing protein</fullName>
    </recommendedName>
</protein>
<evidence type="ECO:0000256" key="1">
    <source>
        <dbReference type="SAM" id="MobiDB-lite"/>
    </source>
</evidence>
<feature type="transmembrane region" description="Helical" evidence="2">
    <location>
        <begin position="165"/>
        <end position="182"/>
    </location>
</feature>
<keyword evidence="2" id="KW-1133">Transmembrane helix</keyword>
<feature type="transmembrane region" description="Helical" evidence="2">
    <location>
        <begin position="322"/>
        <end position="340"/>
    </location>
</feature>
<feature type="transmembrane region" description="Helical" evidence="2">
    <location>
        <begin position="65"/>
        <end position="83"/>
    </location>
</feature>
<accession>A0A2T4UMD8</accession>
<evidence type="ECO:0000259" key="3">
    <source>
        <dbReference type="Pfam" id="PF01757"/>
    </source>
</evidence>
<dbReference type="AlphaFoldDB" id="A0A2T4UMD8"/>
<proteinExistence type="predicted"/>
<comment type="caution">
    <text evidence="4">The sequence shown here is derived from an EMBL/GenBank/DDBJ whole genome shotgun (WGS) entry which is preliminary data.</text>
</comment>
<evidence type="ECO:0000256" key="2">
    <source>
        <dbReference type="SAM" id="Phobius"/>
    </source>
</evidence>
<keyword evidence="2" id="KW-0812">Transmembrane</keyword>
<keyword evidence="2" id="KW-0472">Membrane</keyword>
<feature type="transmembrane region" description="Helical" evidence="2">
    <location>
        <begin position="249"/>
        <end position="268"/>
    </location>
</feature>
<dbReference type="InterPro" id="IPR050879">
    <property type="entry name" value="Acyltransferase_3"/>
</dbReference>
<dbReference type="PANTHER" id="PTHR23028:SF53">
    <property type="entry name" value="ACYL_TRANSF_3 DOMAIN-CONTAINING PROTEIN"/>
    <property type="match status" value="1"/>
</dbReference>
<keyword evidence="5" id="KW-1185">Reference proteome</keyword>
<feature type="transmembrane region" description="Helical" evidence="2">
    <location>
        <begin position="346"/>
        <end position="366"/>
    </location>
</feature>
<name>A0A2T4UMD8_9ACTN</name>
<feature type="transmembrane region" description="Helical" evidence="2">
    <location>
        <begin position="104"/>
        <end position="122"/>
    </location>
</feature>
<feature type="domain" description="Acyltransferase 3" evidence="3">
    <location>
        <begin position="24"/>
        <end position="357"/>
    </location>
</feature>
<sequence>MTGTSCSMSPLRAQPPASGTRRLAGLDALRGLAALAILVLHVWLYTRSDDDGSVAAVLHELRLALPLFFVLSGFLIYRAWVAAVLDGRPLPDLRRYVDARVRRLVPGAWLCLVVTVPLLLALDHVRGVGVPSAELLPLFAVFAQALHPETVAELNPPMWTLTVEATFYLVLPVLAGLAVLAARRRPSRAALLLPAVLLAAGGTAWNVWLAGRPADLVLASALPALAPCFAAGMAAAALGHGRRLGRPSVLALLTAAAGLVALNGWWHGSGTAGATDAGRIWRDAIAAAGFALLLVAVAQAARPLRALEARPLAWLGERSYGVYLWHMPAIFALRGAGLFPEGRTTAATLAVLAVVLPIAHLSWTRVERPLLTAGRRGAPRPRSAPGRPGAAPRTSGRPATAGASVSR</sequence>
<gene>
    <name evidence="4" type="ORF">C7Y72_12425</name>
</gene>
<dbReference type="GO" id="GO:0016020">
    <property type="term" value="C:membrane"/>
    <property type="evidence" value="ECO:0007669"/>
    <property type="project" value="TreeGrafter"/>
</dbReference>
<feature type="region of interest" description="Disordered" evidence="1">
    <location>
        <begin position="372"/>
        <end position="407"/>
    </location>
</feature>
<dbReference type="GO" id="GO:0016747">
    <property type="term" value="F:acyltransferase activity, transferring groups other than amino-acyl groups"/>
    <property type="evidence" value="ECO:0007669"/>
    <property type="project" value="InterPro"/>
</dbReference>
<feature type="transmembrane region" description="Helical" evidence="2">
    <location>
        <begin position="28"/>
        <end position="45"/>
    </location>
</feature>
<feature type="compositionally biased region" description="Low complexity" evidence="1">
    <location>
        <begin position="372"/>
        <end position="399"/>
    </location>
</feature>
<evidence type="ECO:0000313" key="4">
    <source>
        <dbReference type="EMBL" id="PTL60388.1"/>
    </source>
</evidence>
<organism evidence="4 5">
    <name type="scientific">Paraconexibacter algicola</name>
    <dbReference type="NCBI Taxonomy" id="2133960"/>
    <lineage>
        <taxon>Bacteria</taxon>
        <taxon>Bacillati</taxon>
        <taxon>Actinomycetota</taxon>
        <taxon>Thermoleophilia</taxon>
        <taxon>Solirubrobacterales</taxon>
        <taxon>Paraconexibacteraceae</taxon>
        <taxon>Paraconexibacter</taxon>
    </lineage>
</organism>
<dbReference type="GO" id="GO:0009103">
    <property type="term" value="P:lipopolysaccharide biosynthetic process"/>
    <property type="evidence" value="ECO:0007669"/>
    <property type="project" value="TreeGrafter"/>
</dbReference>
<feature type="transmembrane region" description="Helical" evidence="2">
    <location>
        <begin position="216"/>
        <end position="237"/>
    </location>
</feature>
<dbReference type="PANTHER" id="PTHR23028">
    <property type="entry name" value="ACETYLTRANSFERASE"/>
    <property type="match status" value="1"/>
</dbReference>
<feature type="transmembrane region" description="Helical" evidence="2">
    <location>
        <begin position="280"/>
        <end position="301"/>
    </location>
</feature>
<dbReference type="EMBL" id="PYYB01000001">
    <property type="protein sequence ID" value="PTL60388.1"/>
    <property type="molecule type" value="Genomic_DNA"/>
</dbReference>
<evidence type="ECO:0000313" key="5">
    <source>
        <dbReference type="Proteomes" id="UP000240739"/>
    </source>
</evidence>
<reference evidence="4 5" key="1">
    <citation type="submission" date="2018-03" db="EMBL/GenBank/DDBJ databases">
        <title>Aquarubrobacter algicola gen. nov., sp. nov., a novel actinobacterium isolated from shallow eutrophic lake during the end of cyanobacterial harmful algal blooms.</title>
        <authorList>
            <person name="Chun S.J."/>
        </authorList>
    </citation>
    <scope>NUCLEOTIDE SEQUENCE [LARGE SCALE GENOMIC DNA]</scope>
    <source>
        <strain evidence="4 5">Seoho-28</strain>
    </source>
</reference>
<dbReference type="Proteomes" id="UP000240739">
    <property type="component" value="Unassembled WGS sequence"/>
</dbReference>